<name>A0A1I3Y171_9HYPH</name>
<dbReference type="InterPro" id="IPR006059">
    <property type="entry name" value="SBP"/>
</dbReference>
<dbReference type="Pfam" id="PF13416">
    <property type="entry name" value="SBP_bac_8"/>
    <property type="match status" value="1"/>
</dbReference>
<evidence type="ECO:0000256" key="1">
    <source>
        <dbReference type="ARBA" id="ARBA00022764"/>
    </source>
</evidence>
<proteinExistence type="predicted"/>
<dbReference type="Proteomes" id="UP000199598">
    <property type="component" value="Unassembled WGS sequence"/>
</dbReference>
<evidence type="ECO:0000313" key="4">
    <source>
        <dbReference type="Proteomes" id="UP000199598"/>
    </source>
</evidence>
<dbReference type="RefSeq" id="WP_093518345.1">
    <property type="nucleotide sequence ID" value="NZ_FOSK01000003.1"/>
</dbReference>
<dbReference type="Gene3D" id="3.40.190.10">
    <property type="entry name" value="Periplasmic binding protein-like II"/>
    <property type="match status" value="1"/>
</dbReference>
<dbReference type="SUPFAM" id="SSF53850">
    <property type="entry name" value="Periplasmic binding protein-like II"/>
    <property type="match status" value="1"/>
</dbReference>
<accession>A0A1I3Y171</accession>
<protein>
    <submittedName>
        <fullName evidence="3">ABC-type uncharacterized transport system YnjBCD, substrate-binding protein</fullName>
    </submittedName>
</protein>
<reference evidence="3 4" key="1">
    <citation type="submission" date="2016-10" db="EMBL/GenBank/DDBJ databases">
        <authorList>
            <person name="Varghese N."/>
            <person name="Submissions S."/>
        </authorList>
    </citation>
    <scope>NUCLEOTIDE SEQUENCE [LARGE SCALE GENOMIC DNA]</scope>
    <source>
        <strain evidence="3 4">DSM 16392</strain>
    </source>
</reference>
<feature type="chain" id="PRO_5046174788" evidence="2">
    <location>
        <begin position="25"/>
        <end position="382"/>
    </location>
</feature>
<keyword evidence="4" id="KW-1185">Reference proteome</keyword>
<feature type="signal peptide" evidence="2">
    <location>
        <begin position="1"/>
        <end position="24"/>
    </location>
</feature>
<dbReference type="PANTHER" id="PTHR42779:SF1">
    <property type="entry name" value="PROTEIN YNJB"/>
    <property type="match status" value="1"/>
</dbReference>
<dbReference type="EMBL" id="FOSK01000003">
    <property type="protein sequence ID" value="SFK25584.1"/>
    <property type="molecule type" value="Genomic_DNA"/>
</dbReference>
<organism evidence="3 4">
    <name type="scientific">Pseudovibrio ascidiaceicola</name>
    <dbReference type="NCBI Taxonomy" id="285279"/>
    <lineage>
        <taxon>Bacteria</taxon>
        <taxon>Pseudomonadati</taxon>
        <taxon>Pseudomonadota</taxon>
        <taxon>Alphaproteobacteria</taxon>
        <taxon>Hyphomicrobiales</taxon>
        <taxon>Stappiaceae</taxon>
        <taxon>Pseudovibrio</taxon>
    </lineage>
</organism>
<sequence>MTLKSVLTGAISSAVIAVALPASAETQLNVMTGGSQNMVEYVTDYLGPLFEEKYPGVKVRVTGTGPGDAGSQKILEKLEAQSAAGKEQWDIDVIVAAQKKTGEMKEKGLLADFRNNIETGKLVTRATAENALGVYVGGYVMPMFHSQTAIAYNPALVPNPPESYDELRAWVEKYPKQFGYNGIKNGMSGVAFVTGWMYTYAGDTKTLQSGPYDPAKKDTWAQAYADLKAFNENVTFTPGNAGTLDMLNRGEIVMGPVWVDMFYSWQGDGRIPPNLKLKLIAPGMPGQPYYYATPAKAANKDLAEKFIELATSPAVQAEGIVNRFNWYPGIDADHVKAALDEEVWTKLFTDVTPLELAQKGKPFPIGPYFDDIKEGYEKQVSN</sequence>
<keyword evidence="1" id="KW-0574">Periplasm</keyword>
<evidence type="ECO:0000313" key="3">
    <source>
        <dbReference type="EMBL" id="SFK25584.1"/>
    </source>
</evidence>
<keyword evidence="2" id="KW-0732">Signal</keyword>
<comment type="caution">
    <text evidence="3">The sequence shown here is derived from an EMBL/GenBank/DDBJ whole genome shotgun (WGS) entry which is preliminary data.</text>
</comment>
<gene>
    <name evidence="3" type="ORF">SAMN04488518_103288</name>
</gene>
<dbReference type="PANTHER" id="PTHR42779">
    <property type="entry name" value="PROTEIN YNJB"/>
    <property type="match status" value="1"/>
</dbReference>
<evidence type="ECO:0000256" key="2">
    <source>
        <dbReference type="SAM" id="SignalP"/>
    </source>
</evidence>